<dbReference type="Proteomes" id="UP000316270">
    <property type="component" value="Chromosome 14"/>
</dbReference>
<feature type="signal peptide" evidence="1">
    <location>
        <begin position="1"/>
        <end position="21"/>
    </location>
</feature>
<accession>A0A517LJS2</accession>
<dbReference type="STRING" id="50376.A0A517LJS2"/>
<name>A0A517LJS2_9PEZI</name>
<evidence type="ECO:0000256" key="1">
    <source>
        <dbReference type="SAM" id="SignalP"/>
    </source>
</evidence>
<dbReference type="PANTHER" id="PTHR35605:SF1">
    <property type="entry name" value="ECP2 EFFECTOR PROTEIN DOMAIN-CONTAINING PROTEIN-RELATED"/>
    <property type="match status" value="1"/>
</dbReference>
<dbReference type="AlphaFoldDB" id="A0A517LJS2"/>
<dbReference type="EMBL" id="CP042198">
    <property type="protein sequence ID" value="QDS75894.1"/>
    <property type="molecule type" value="Genomic_DNA"/>
</dbReference>
<evidence type="ECO:0008006" key="4">
    <source>
        <dbReference type="Google" id="ProtNLM"/>
    </source>
</evidence>
<dbReference type="OrthoDB" id="3552888at2759"/>
<protein>
    <recommendedName>
        <fullName evidence="4">SCP domain-containing protein</fullName>
    </recommendedName>
</protein>
<dbReference type="PANTHER" id="PTHR35605">
    <property type="entry name" value="ECP2 EFFECTOR PROTEIN DOMAIN-CONTAINING PROTEIN-RELATED"/>
    <property type="match status" value="1"/>
</dbReference>
<organism evidence="2 3">
    <name type="scientific">Venturia effusa</name>
    <dbReference type="NCBI Taxonomy" id="50376"/>
    <lineage>
        <taxon>Eukaryota</taxon>
        <taxon>Fungi</taxon>
        <taxon>Dikarya</taxon>
        <taxon>Ascomycota</taxon>
        <taxon>Pezizomycotina</taxon>
        <taxon>Dothideomycetes</taxon>
        <taxon>Pleosporomycetidae</taxon>
        <taxon>Venturiales</taxon>
        <taxon>Venturiaceae</taxon>
        <taxon>Venturia</taxon>
    </lineage>
</organism>
<reference evidence="2 3" key="1">
    <citation type="submission" date="2019-07" db="EMBL/GenBank/DDBJ databases">
        <title>Finished genome of Venturia effusa.</title>
        <authorList>
            <person name="Young C.A."/>
            <person name="Cox M.P."/>
            <person name="Ganley A.R.D."/>
            <person name="David W.J."/>
        </authorList>
    </citation>
    <scope>NUCLEOTIDE SEQUENCE [LARGE SCALE GENOMIC DNA]</scope>
    <source>
        <strain evidence="3">albino</strain>
    </source>
</reference>
<evidence type="ECO:0000313" key="2">
    <source>
        <dbReference type="EMBL" id="QDS75894.1"/>
    </source>
</evidence>
<keyword evidence="3" id="KW-1185">Reference proteome</keyword>
<sequence>MRGPLLTVILVAATLVVQVSARSPKERFFLLKEGPQTFAAMNHAAIIAAKEVADQAMFPDRPIFTPSWDLPVDPGNSNTTETYNGTIQHAMMQMNETYPGWIKKFDDHVAAQQADPLAPAKREYLCQWDQWKMDVRCNEDPIGGRWDALGAGVRYLHGLSGKSYMRAGPHACGRISCSYDTAIFTCNENDHSILTPDSAVLIQFKDELLVLMNGNRFQCDSMPVFIGLIIDVDRRWKSGHILAFIPSSRIVGEHL</sequence>
<evidence type="ECO:0000313" key="3">
    <source>
        <dbReference type="Proteomes" id="UP000316270"/>
    </source>
</evidence>
<feature type="chain" id="PRO_5021799036" description="SCP domain-containing protein" evidence="1">
    <location>
        <begin position="22"/>
        <end position="255"/>
    </location>
</feature>
<gene>
    <name evidence="2" type="ORF">FKW77_002435</name>
</gene>
<keyword evidence="1" id="KW-0732">Signal</keyword>
<proteinExistence type="predicted"/>